<keyword evidence="1" id="KW-0472">Membrane</keyword>
<evidence type="ECO:0000256" key="1">
    <source>
        <dbReference type="SAM" id="Phobius"/>
    </source>
</evidence>
<dbReference type="SUPFAM" id="SSF54523">
    <property type="entry name" value="Pili subunits"/>
    <property type="match status" value="1"/>
</dbReference>
<evidence type="ECO:0000313" key="4">
    <source>
        <dbReference type="Proteomes" id="UP000317238"/>
    </source>
</evidence>
<protein>
    <recommendedName>
        <fullName evidence="2">DUF1559 domain-containing protein</fullName>
    </recommendedName>
</protein>
<dbReference type="PANTHER" id="PTHR30093:SF2">
    <property type="entry name" value="TYPE II SECRETION SYSTEM PROTEIN H"/>
    <property type="match status" value="1"/>
</dbReference>
<gene>
    <name evidence="3" type="ORF">Pan14r_54070</name>
</gene>
<keyword evidence="1" id="KW-0812">Transmembrane</keyword>
<dbReference type="InterPro" id="IPR045584">
    <property type="entry name" value="Pilin-like"/>
</dbReference>
<evidence type="ECO:0000259" key="2">
    <source>
        <dbReference type="Pfam" id="PF07596"/>
    </source>
</evidence>
<accession>A0A5C5XRN9</accession>
<dbReference type="PANTHER" id="PTHR30093">
    <property type="entry name" value="GENERAL SECRETION PATHWAY PROTEIN G"/>
    <property type="match status" value="1"/>
</dbReference>
<reference evidence="3 4" key="1">
    <citation type="submission" date="2019-02" db="EMBL/GenBank/DDBJ databases">
        <title>Deep-cultivation of Planctomycetes and their phenomic and genomic characterization uncovers novel biology.</title>
        <authorList>
            <person name="Wiegand S."/>
            <person name="Jogler M."/>
            <person name="Boedeker C."/>
            <person name="Pinto D."/>
            <person name="Vollmers J."/>
            <person name="Rivas-Marin E."/>
            <person name="Kohn T."/>
            <person name="Peeters S.H."/>
            <person name="Heuer A."/>
            <person name="Rast P."/>
            <person name="Oberbeckmann S."/>
            <person name="Bunk B."/>
            <person name="Jeske O."/>
            <person name="Meyerdierks A."/>
            <person name="Storesund J.E."/>
            <person name="Kallscheuer N."/>
            <person name="Luecker S."/>
            <person name="Lage O.M."/>
            <person name="Pohl T."/>
            <person name="Merkel B.J."/>
            <person name="Hornburger P."/>
            <person name="Mueller R.-W."/>
            <person name="Bruemmer F."/>
            <person name="Labrenz M."/>
            <person name="Spormann A.M."/>
            <person name="Op Den Camp H."/>
            <person name="Overmann J."/>
            <person name="Amann R."/>
            <person name="Jetten M.S.M."/>
            <person name="Mascher T."/>
            <person name="Medema M.H."/>
            <person name="Devos D.P."/>
            <person name="Kaster A.-K."/>
            <person name="Ovreas L."/>
            <person name="Rohde M."/>
            <person name="Galperin M.Y."/>
            <person name="Jogler C."/>
        </authorList>
    </citation>
    <scope>NUCLEOTIDE SEQUENCE [LARGE SCALE GENOMIC DNA]</scope>
    <source>
        <strain evidence="3 4">Pan14r</strain>
    </source>
</reference>
<feature type="domain" description="DUF1559" evidence="2">
    <location>
        <begin position="304"/>
        <end position="365"/>
    </location>
</feature>
<feature type="transmembrane region" description="Helical" evidence="1">
    <location>
        <begin position="33"/>
        <end position="56"/>
    </location>
</feature>
<keyword evidence="1" id="KW-1133">Transmembrane helix</keyword>
<evidence type="ECO:0000313" key="3">
    <source>
        <dbReference type="EMBL" id="TWT65857.1"/>
    </source>
</evidence>
<proteinExistence type="predicted"/>
<dbReference type="Pfam" id="PF07596">
    <property type="entry name" value="SBP_bac_10"/>
    <property type="match status" value="2"/>
</dbReference>
<dbReference type="InterPro" id="IPR012902">
    <property type="entry name" value="N_methyl_site"/>
</dbReference>
<dbReference type="InterPro" id="IPR027558">
    <property type="entry name" value="Pre_pil_HX9DG_C"/>
</dbReference>
<dbReference type="NCBIfam" id="TIGR04294">
    <property type="entry name" value="pre_pil_HX9DG"/>
    <property type="match status" value="1"/>
</dbReference>
<dbReference type="Proteomes" id="UP000317238">
    <property type="component" value="Unassembled WGS sequence"/>
</dbReference>
<dbReference type="InterPro" id="IPR011453">
    <property type="entry name" value="DUF1559"/>
</dbReference>
<dbReference type="Pfam" id="PF07963">
    <property type="entry name" value="N_methyl"/>
    <property type="match status" value="1"/>
</dbReference>
<dbReference type="NCBIfam" id="TIGR02532">
    <property type="entry name" value="IV_pilin_GFxxxE"/>
    <property type="match status" value="1"/>
</dbReference>
<dbReference type="EMBL" id="SJPL01000002">
    <property type="protein sequence ID" value="TWT65857.1"/>
    <property type="molecule type" value="Genomic_DNA"/>
</dbReference>
<name>A0A5C5XRN9_9PLAN</name>
<organism evidence="3 4">
    <name type="scientific">Crateriforma conspicua</name>
    <dbReference type="NCBI Taxonomy" id="2527996"/>
    <lineage>
        <taxon>Bacteria</taxon>
        <taxon>Pseudomonadati</taxon>
        <taxon>Planctomycetota</taxon>
        <taxon>Planctomycetia</taxon>
        <taxon>Planctomycetales</taxon>
        <taxon>Planctomycetaceae</taxon>
        <taxon>Crateriforma</taxon>
    </lineage>
</organism>
<comment type="caution">
    <text evidence="3">The sequence shown here is derived from an EMBL/GenBank/DDBJ whole genome shotgun (WGS) entry which is preliminary data.</text>
</comment>
<sequence length="406" mass="43267">MTGRTYSSAGGSRLNVTDCKAQRPQRRFGRTGFTLIEMLVVISIIGILAALLLPAISRAREAARGTQCQNNLKQFGIGMASRAAADPSGALCSGSFDFERDGVPTEIGWVADMVKRGFLASELRCPSNGAQTSKAIHQILDSPLTAFVTDSCNDRLGNPGYVDEMGVEIKNIARRIAEGGFAPGSDERGELVRVQMLEDGYNTNFAASWFLTRSEFRLDADGNPQLDAAGCDTDPRGRHVTRGPLTTRLLDSGRAAISTVPLLADASYGGIMTSSAGELLSGTPFTVPMVGMPVHHVETPSAPSKSGVLQVPSFPAGTTRTGASGWLRSWNYETRQDYRGMAPIHSGVVNVLMADGSVHGITDKNGDGFINNGFPAVTGMWTSAEEETTDLTLASYYTLTSKGEQN</sequence>
<keyword evidence="4" id="KW-1185">Reference proteome</keyword>
<dbReference type="OrthoDB" id="254023at2"/>
<feature type="domain" description="DUF1559" evidence="2">
    <location>
        <begin position="58"/>
        <end position="113"/>
    </location>
</feature>
<dbReference type="PROSITE" id="PS00409">
    <property type="entry name" value="PROKAR_NTER_METHYL"/>
    <property type="match status" value="1"/>
</dbReference>
<dbReference type="AlphaFoldDB" id="A0A5C5XRN9"/>
<dbReference type="Gene3D" id="3.30.700.10">
    <property type="entry name" value="Glycoprotein, Type 4 Pilin"/>
    <property type="match status" value="1"/>
</dbReference>